<dbReference type="PANTHER" id="PTHR31511:SF12">
    <property type="entry name" value="RHO TERMINATION FACTOR N-TERMINAL DOMAIN-CONTAINING PROTEIN"/>
    <property type="match status" value="1"/>
</dbReference>
<dbReference type="Proteomes" id="UP000789831">
    <property type="component" value="Unassembled WGS sequence"/>
</dbReference>
<dbReference type="SUPFAM" id="SSF56672">
    <property type="entry name" value="DNA/RNA polymerases"/>
    <property type="match status" value="1"/>
</dbReference>
<comment type="caution">
    <text evidence="1">The sequence shown here is derived from an EMBL/GenBank/DDBJ whole genome shotgun (WGS) entry which is preliminary data.</text>
</comment>
<dbReference type="EMBL" id="CAJVPL010000157">
    <property type="protein sequence ID" value="CAG8456346.1"/>
    <property type="molecule type" value="Genomic_DNA"/>
</dbReference>
<gene>
    <name evidence="1" type="ORF">AGERDE_LOCUS2019</name>
</gene>
<dbReference type="InterPro" id="IPR043502">
    <property type="entry name" value="DNA/RNA_pol_sf"/>
</dbReference>
<dbReference type="PANTHER" id="PTHR31511">
    <property type="entry name" value="PROTEIN CBG23764"/>
    <property type="match status" value="1"/>
</dbReference>
<dbReference type="InterPro" id="IPR044925">
    <property type="entry name" value="His-Me_finger_sf"/>
</dbReference>
<name>A0A9N8VNU6_9GLOM</name>
<protein>
    <submittedName>
        <fullName evidence="1">4917_t:CDS:1</fullName>
    </submittedName>
</protein>
<keyword evidence="2" id="KW-1185">Reference proteome</keyword>
<dbReference type="AlphaFoldDB" id="A0A9N8VNU6"/>
<organism evidence="1 2">
    <name type="scientific">Ambispora gerdemannii</name>
    <dbReference type="NCBI Taxonomy" id="144530"/>
    <lineage>
        <taxon>Eukaryota</taxon>
        <taxon>Fungi</taxon>
        <taxon>Fungi incertae sedis</taxon>
        <taxon>Mucoromycota</taxon>
        <taxon>Glomeromycotina</taxon>
        <taxon>Glomeromycetes</taxon>
        <taxon>Archaeosporales</taxon>
        <taxon>Ambisporaceae</taxon>
        <taxon>Ambispora</taxon>
    </lineage>
</organism>
<evidence type="ECO:0000313" key="1">
    <source>
        <dbReference type="EMBL" id="CAG8456346.1"/>
    </source>
</evidence>
<dbReference type="Pfam" id="PF02945">
    <property type="entry name" value="Endonuclease_7"/>
    <property type="match status" value="1"/>
</dbReference>
<sequence>MVLKCPGCDREIKTGKTRDLNKHINLTGNLRKGQCQAYLRLMQNPAPMQNALTPEGDLISFDENPSTFRKQIQKLSKPVPKTWEEWFDLMEKIKPKVLSTLDNDDSELSDSEYDTTDEDPDIYFEKINDPYINRITETEKFNEGEVCDYYAFVPKGYYAKNEPLGFFESIEEKIESGWTFIRAEVVFLEISAFRPLRGSSWLPLPETLDKSQLGLINPQSFNDNECFRDCVSMYHAREEAIKMGQNLHILNAFGKIKVEIDPLRISERNYQVEHMIDLLYLTEDEESLNDRKNPNDIPEGLKTHYVLITDFTRLMHKWNNHHGKKYFCRKCLRFPYSRLDLLEKHIPTCPGPSKASQQAKEIEIEKKDNEGNTIKVAEQIAISYGYTLHCSDGKTQKPVINLPCEKMTPKLWRQYQMASKCWICEEKSHETGYNKIRVFDPETKKYLGASHRKCHGKKALIRGILDDEQKKAHDACKKCMYCKTILPDEGKNKVLDHDHITGKFRGPAHNSCNLKLRIDPETIKIPVLFCNGSGYDFHHLLQEIAKATNEKIVHIANNSEQYITFSVGQLQFIDSIKFSLPGLAKMAENLRDEKKGQNKTPEQLAKCFPIMSKFISPHGYNYCEHKCENKECEHEKIYTISQKDYDFAWTVWRETECKTFGDYHDIYLKADVLILTDAFEAFRKASYSAFKLDPANYLTAPGLGVRWKKWLLYLDANNLYGWAMSQYLPTGGFKWLSTKPLNASHPLVQKILSLKEKSIQGCCLEVKLTIPKGLHPKFRDYPMCPERKNVPYDWYSSKQKEWANNKRCDTEKLILTLQDKDNYVIHYRNLQQCIKEGYVLEKVYRVLGFEQSPWLEPYIAMNTQRRAKAKNAFEKDFWKLMNNSVFGKTMEDVRKRVGEERRLRRLLSDPAFTSRKIFYGSNLVAVHRRQTNVKLNKPEYVGACILDLSKFFMYDFCDYPKDHWVVKNLPEDQWIINDEGKRVLKNTKVIGKWKDENGGDRATDYAGVRAKCYSVVCENSRKDMIKAKGLKKSLIKRELTHKIFKDCALEGKEDQPRTAQFLRSYRHQMYRITQTKRSVNPLDTKLWIAHDGVTTYLYGDCEIPEE</sequence>
<accession>A0A9N8VNU6</accession>
<proteinExistence type="predicted"/>
<dbReference type="InterPro" id="IPR004211">
    <property type="entry name" value="Endonuclease_7"/>
</dbReference>
<dbReference type="SUPFAM" id="SSF54060">
    <property type="entry name" value="His-Me finger endonucleases"/>
    <property type="match status" value="1"/>
</dbReference>
<reference evidence="1" key="1">
    <citation type="submission" date="2021-06" db="EMBL/GenBank/DDBJ databases">
        <authorList>
            <person name="Kallberg Y."/>
            <person name="Tangrot J."/>
            <person name="Rosling A."/>
        </authorList>
    </citation>
    <scope>NUCLEOTIDE SEQUENCE</scope>
    <source>
        <strain evidence="1">MT106</strain>
    </source>
</reference>
<evidence type="ECO:0000313" key="2">
    <source>
        <dbReference type="Proteomes" id="UP000789831"/>
    </source>
</evidence>
<dbReference type="InterPro" id="IPR038563">
    <property type="entry name" value="Endonuclease_7_sf"/>
</dbReference>
<dbReference type="Gene3D" id="3.40.1800.10">
    <property type="entry name" value="His-Me finger endonucleases"/>
    <property type="match status" value="1"/>
</dbReference>
<dbReference type="OrthoDB" id="2406449at2759"/>